<dbReference type="Pfam" id="PF01978">
    <property type="entry name" value="TrmB"/>
    <property type="match status" value="1"/>
</dbReference>
<gene>
    <name evidence="2" type="ORF">A3A44_02865</name>
</gene>
<dbReference type="InterPro" id="IPR002831">
    <property type="entry name" value="Tscrpt_reg_TrmB_N"/>
</dbReference>
<dbReference type="InterPro" id="IPR036390">
    <property type="entry name" value="WH_DNA-bd_sf"/>
</dbReference>
<dbReference type="SUPFAM" id="SSF46785">
    <property type="entry name" value="Winged helix' DNA-binding domain"/>
    <property type="match status" value="1"/>
</dbReference>
<name>A0A1G2LE31_9BACT</name>
<sequence length="255" mass="29138">MEIGDALQKLGFNAKQSLVYAALLELGPSTAYAVARKSGVKRPTVYVLLEELRMKDAVLKIPHAKKQIFTAKSPDELVARALDEIREVSGILPKLRALMSKENRPKIFYFEGIDELKQLLWRNLSTMDGKEIVGFYAYNAGLSKKLLHVIEGYNEYLKNHHIRVRGIVPDHPSLKQYRQTDEEYDRSNVIVPFSQYNSKISLDMGEDFVRILALPDQQGVIIENRDVADGMRQIFEMIWKCRSEPVQGSKPEEVT</sequence>
<feature type="domain" description="Transcription regulator TrmB N-terminal" evidence="1">
    <location>
        <begin position="7"/>
        <end position="74"/>
    </location>
</feature>
<evidence type="ECO:0000259" key="1">
    <source>
        <dbReference type="Pfam" id="PF01978"/>
    </source>
</evidence>
<dbReference type="Gene3D" id="1.10.10.10">
    <property type="entry name" value="Winged helix-like DNA-binding domain superfamily/Winged helix DNA-binding domain"/>
    <property type="match status" value="1"/>
</dbReference>
<evidence type="ECO:0000313" key="2">
    <source>
        <dbReference type="EMBL" id="OHA09876.1"/>
    </source>
</evidence>
<organism evidence="2 3">
    <name type="scientific">Candidatus Sungbacteria bacterium RIFCSPLOWO2_01_FULL_60_25</name>
    <dbReference type="NCBI Taxonomy" id="1802281"/>
    <lineage>
        <taxon>Bacteria</taxon>
        <taxon>Candidatus Sungiibacteriota</taxon>
    </lineage>
</organism>
<accession>A0A1G2LE31</accession>
<dbReference type="PANTHER" id="PTHR34293:SF1">
    <property type="entry name" value="HTH-TYPE TRANSCRIPTIONAL REGULATOR TRMBL2"/>
    <property type="match status" value="1"/>
</dbReference>
<dbReference type="Proteomes" id="UP000178977">
    <property type="component" value="Unassembled WGS sequence"/>
</dbReference>
<proteinExistence type="predicted"/>
<dbReference type="STRING" id="1802281.A3A44_02865"/>
<comment type="caution">
    <text evidence="2">The sequence shown here is derived from an EMBL/GenBank/DDBJ whole genome shotgun (WGS) entry which is preliminary data.</text>
</comment>
<dbReference type="AlphaFoldDB" id="A0A1G2LE31"/>
<dbReference type="InterPro" id="IPR051797">
    <property type="entry name" value="TrmB-like"/>
</dbReference>
<dbReference type="PANTHER" id="PTHR34293">
    <property type="entry name" value="HTH-TYPE TRANSCRIPTIONAL REGULATOR TRMBL2"/>
    <property type="match status" value="1"/>
</dbReference>
<protein>
    <recommendedName>
        <fullName evidence="1">Transcription regulator TrmB N-terminal domain-containing protein</fullName>
    </recommendedName>
</protein>
<dbReference type="EMBL" id="MHQT01000011">
    <property type="protein sequence ID" value="OHA09876.1"/>
    <property type="molecule type" value="Genomic_DNA"/>
</dbReference>
<reference evidence="2 3" key="1">
    <citation type="journal article" date="2016" name="Nat. Commun.">
        <title>Thousands of microbial genomes shed light on interconnected biogeochemical processes in an aquifer system.</title>
        <authorList>
            <person name="Anantharaman K."/>
            <person name="Brown C.T."/>
            <person name="Hug L.A."/>
            <person name="Sharon I."/>
            <person name="Castelle C.J."/>
            <person name="Probst A.J."/>
            <person name="Thomas B.C."/>
            <person name="Singh A."/>
            <person name="Wilkins M.J."/>
            <person name="Karaoz U."/>
            <person name="Brodie E.L."/>
            <person name="Williams K.H."/>
            <person name="Hubbard S.S."/>
            <person name="Banfield J.F."/>
        </authorList>
    </citation>
    <scope>NUCLEOTIDE SEQUENCE [LARGE SCALE GENOMIC DNA]</scope>
</reference>
<evidence type="ECO:0000313" key="3">
    <source>
        <dbReference type="Proteomes" id="UP000178977"/>
    </source>
</evidence>
<dbReference type="InterPro" id="IPR036388">
    <property type="entry name" value="WH-like_DNA-bd_sf"/>
</dbReference>